<evidence type="ECO:0000313" key="4">
    <source>
        <dbReference type="EMBL" id="WWD19084.1"/>
    </source>
</evidence>
<gene>
    <name evidence="4" type="ORF">CI109_103542</name>
</gene>
<dbReference type="PANTHER" id="PTHR12290">
    <property type="entry name" value="CORNICHON-RELATED"/>
    <property type="match status" value="1"/>
</dbReference>
<dbReference type="InterPro" id="IPR035929">
    <property type="entry name" value="CoaB-like_sf"/>
</dbReference>
<dbReference type="RefSeq" id="XP_031859949.2">
    <property type="nucleotide sequence ID" value="XM_032005702.2"/>
</dbReference>
<reference evidence="4" key="2">
    <citation type="submission" date="2024-01" db="EMBL/GenBank/DDBJ databases">
        <title>Comparative genomics of Cryptococcus and Kwoniella reveals pathogenesis evolution and contrasting modes of karyotype evolution via chromosome fusion or intercentromeric recombination.</title>
        <authorList>
            <person name="Coelho M.A."/>
            <person name="David-Palma M."/>
            <person name="Shea T."/>
            <person name="Bowers K."/>
            <person name="McGinley-Smith S."/>
            <person name="Mohammad A.W."/>
            <person name="Gnirke A."/>
            <person name="Yurkov A.M."/>
            <person name="Nowrousian M."/>
            <person name="Sun S."/>
            <person name="Cuomo C.A."/>
            <person name="Heitman J."/>
        </authorList>
    </citation>
    <scope>NUCLEOTIDE SEQUENCE</scope>
    <source>
        <strain evidence="4">CBS 12478</strain>
    </source>
</reference>
<dbReference type="GO" id="GO:0003824">
    <property type="term" value="F:catalytic activity"/>
    <property type="evidence" value="ECO:0007669"/>
    <property type="project" value="UniProtKB-ARBA"/>
</dbReference>
<dbReference type="Proteomes" id="UP000322225">
    <property type="component" value="Chromosome 6"/>
</dbReference>
<feature type="compositionally biased region" description="Polar residues" evidence="2">
    <location>
        <begin position="402"/>
        <end position="412"/>
    </location>
</feature>
<dbReference type="GeneID" id="43589853"/>
<evidence type="ECO:0000256" key="1">
    <source>
        <dbReference type="ARBA" id="ARBA00005703"/>
    </source>
</evidence>
<evidence type="ECO:0000256" key="2">
    <source>
        <dbReference type="SAM" id="MobiDB-lite"/>
    </source>
</evidence>
<dbReference type="Pfam" id="PF04127">
    <property type="entry name" value="DFP"/>
    <property type="match status" value="1"/>
</dbReference>
<dbReference type="EMBL" id="CP144056">
    <property type="protein sequence ID" value="WWD19084.1"/>
    <property type="molecule type" value="Genomic_DNA"/>
</dbReference>
<evidence type="ECO:0000259" key="3">
    <source>
        <dbReference type="Pfam" id="PF04127"/>
    </source>
</evidence>
<sequence length="455" mass="50183">MEVLLLVPSSSSNSRQDPTFVHSYAIALLINSQKDSLSTQQHANTLSVMAFESHHAPTIGSTPFSTESYFQTQRPPVGLEEKTKLMLEFVERWKSVQGKKVVLVTSGGTTVPLEANTVRFLDNFSAGTRGATSAEYFLSQGYAVIFMHRLHSLRPFSRHYSHSLNPFLDLLSVLPQSEPSSSSSSSSSSSKATTTKPNIVVSLTHSSTLLPILEAYHSAQNEGTLLSIEFTTVNDYLWLLKSVTGAMSPLGRRGMFYLAAAVSDFFLPEERVAEHKIQSNKGTLNLEMDSVPKVLKPLVQEWTPEGYIVSFKLETDPALLVPKSRAALSRYGHQLVVGNELHRRKYEVVFVERKTPLSPTKGDGDNRLSGVETPPLDAEAGGEKGLEEEYKETWLRLDDLSNTQTNGISGAETNTNTNGSSTSGHKGRDGEVEIEEIIVKELVDRHQRWIEAGTN</sequence>
<dbReference type="InterPro" id="IPR007085">
    <property type="entry name" value="DNA/pantothenate-metab_flavo_C"/>
</dbReference>
<feature type="compositionally biased region" description="Low complexity" evidence="2">
    <location>
        <begin position="413"/>
        <end position="424"/>
    </location>
</feature>
<comment type="similarity">
    <text evidence="1">Belongs to the PPC synthetase family.</text>
</comment>
<accession>A0AAJ8LJP6</accession>
<dbReference type="GO" id="GO:0015937">
    <property type="term" value="P:coenzyme A biosynthetic process"/>
    <property type="evidence" value="ECO:0007669"/>
    <property type="project" value="UniProtKB-ARBA"/>
</dbReference>
<organism evidence="4 5">
    <name type="scientific">Kwoniella shandongensis</name>
    <dbReference type="NCBI Taxonomy" id="1734106"/>
    <lineage>
        <taxon>Eukaryota</taxon>
        <taxon>Fungi</taxon>
        <taxon>Dikarya</taxon>
        <taxon>Basidiomycota</taxon>
        <taxon>Agaricomycotina</taxon>
        <taxon>Tremellomycetes</taxon>
        <taxon>Tremellales</taxon>
        <taxon>Cryptococcaceae</taxon>
        <taxon>Kwoniella</taxon>
    </lineage>
</organism>
<dbReference type="AlphaFoldDB" id="A0AAJ8LJP6"/>
<protein>
    <recommendedName>
        <fullName evidence="3">DNA/pantothenate metabolism flavoprotein C-terminal domain-containing protein</fullName>
    </recommendedName>
</protein>
<feature type="region of interest" description="Disordered" evidence="2">
    <location>
        <begin position="402"/>
        <end position="429"/>
    </location>
</feature>
<dbReference type="Gene3D" id="3.40.50.10300">
    <property type="entry name" value="CoaB-like"/>
    <property type="match status" value="1"/>
</dbReference>
<feature type="region of interest" description="Disordered" evidence="2">
    <location>
        <begin position="356"/>
        <end position="384"/>
    </location>
</feature>
<dbReference type="KEGG" id="ksn:43589853"/>
<proteinExistence type="inferred from homology"/>
<dbReference type="SUPFAM" id="SSF102645">
    <property type="entry name" value="CoaB-like"/>
    <property type="match status" value="1"/>
</dbReference>
<name>A0AAJ8LJP6_9TREE</name>
<keyword evidence="5" id="KW-1185">Reference proteome</keyword>
<evidence type="ECO:0000313" key="5">
    <source>
        <dbReference type="Proteomes" id="UP000322225"/>
    </source>
</evidence>
<reference evidence="4" key="1">
    <citation type="submission" date="2017-08" db="EMBL/GenBank/DDBJ databases">
        <authorList>
            <person name="Cuomo C."/>
            <person name="Billmyre B."/>
            <person name="Heitman J."/>
        </authorList>
    </citation>
    <scope>NUCLEOTIDE SEQUENCE</scope>
    <source>
        <strain evidence="4">CBS 12478</strain>
    </source>
</reference>
<feature type="domain" description="DNA/pantothenate metabolism flavoprotein C-terminal" evidence="3">
    <location>
        <begin position="252"/>
        <end position="345"/>
    </location>
</feature>